<evidence type="ECO:0000313" key="1">
    <source>
        <dbReference type="EMBL" id="TYS01613.1"/>
    </source>
</evidence>
<evidence type="ECO:0000313" key="2">
    <source>
        <dbReference type="Proteomes" id="UP000325182"/>
    </source>
</evidence>
<reference evidence="1 2" key="1">
    <citation type="submission" date="2019-08" db="EMBL/GenBank/DDBJ databases">
        <title>Bacillus genomes from the desert of Cuatro Cienegas, Coahuila.</title>
        <authorList>
            <person name="Olmedo-Alvarez G."/>
        </authorList>
    </citation>
    <scope>NUCLEOTIDE SEQUENCE [LARGE SCALE GENOMIC DNA]</scope>
    <source>
        <strain evidence="1 2">CH128b_4D</strain>
    </source>
</reference>
<organism evidence="1 2">
    <name type="scientific">Rossellomorea vietnamensis</name>
    <dbReference type="NCBI Taxonomy" id="218284"/>
    <lineage>
        <taxon>Bacteria</taxon>
        <taxon>Bacillati</taxon>
        <taxon>Bacillota</taxon>
        <taxon>Bacilli</taxon>
        <taxon>Bacillales</taxon>
        <taxon>Bacillaceae</taxon>
        <taxon>Rossellomorea</taxon>
    </lineage>
</organism>
<dbReference type="Proteomes" id="UP000325182">
    <property type="component" value="Unassembled WGS sequence"/>
</dbReference>
<protein>
    <submittedName>
        <fullName evidence="1">DUF2515 domain-containing protein</fullName>
    </submittedName>
</protein>
<dbReference type="InterPro" id="IPR019658">
    <property type="entry name" value="DUF2515"/>
</dbReference>
<dbReference type="Pfam" id="PF10720">
    <property type="entry name" value="DUF2515"/>
    <property type="match status" value="1"/>
</dbReference>
<dbReference type="RefSeq" id="WP_148952893.1">
    <property type="nucleotide sequence ID" value="NZ_VTEG01000001.1"/>
</dbReference>
<sequence length="372" mass="43591">MVITLVQNLFTTKETKIPLMKTSDVEKVKERILHKVSSPLAIHADEQEIIKEIKNETFLKNANNVTRTKAYLDFYCSHPEIHWAFLAHMVSRNAGYHMTDLKGELLPSIIERKEAENFFLFLERANAYIFHDAYPQLLLYHQSIKKKKPLFHLLPAFGVSRAMSVFWERFWQEREPVELSLTLIINEQNMLQKRLLSNLDEGYLQEKLLFLLQDRLELTTVFFPYIKKLKIKQTYSLAGTSVSHFEDPQKRIEIGKRLYSILFLKKTVKQSSLEFAVNTHHTGSRSDYWPDSYSSSPTDCKRIFSPLLKSVWKNVPHTFFSEDWVNERTLRDLDILKAISIPKHFDVTLQAKVIVKFSAKLKNLSTRTRLPV</sequence>
<proteinExistence type="predicted"/>
<accession>A0A5D4MIQ0</accession>
<dbReference type="EMBL" id="VTEG01000001">
    <property type="protein sequence ID" value="TYS01613.1"/>
    <property type="molecule type" value="Genomic_DNA"/>
</dbReference>
<gene>
    <name evidence="1" type="ORF">FZC84_02925</name>
</gene>
<dbReference type="AlphaFoldDB" id="A0A5D4MIQ0"/>
<comment type="caution">
    <text evidence="1">The sequence shown here is derived from an EMBL/GenBank/DDBJ whole genome shotgun (WGS) entry which is preliminary data.</text>
</comment>
<name>A0A5D4MIQ0_9BACI</name>